<proteinExistence type="predicted"/>
<organism evidence="1 2">
    <name type="scientific">Smallanthus sonchifolius</name>
    <dbReference type="NCBI Taxonomy" id="185202"/>
    <lineage>
        <taxon>Eukaryota</taxon>
        <taxon>Viridiplantae</taxon>
        <taxon>Streptophyta</taxon>
        <taxon>Embryophyta</taxon>
        <taxon>Tracheophyta</taxon>
        <taxon>Spermatophyta</taxon>
        <taxon>Magnoliopsida</taxon>
        <taxon>eudicotyledons</taxon>
        <taxon>Gunneridae</taxon>
        <taxon>Pentapetalae</taxon>
        <taxon>asterids</taxon>
        <taxon>campanulids</taxon>
        <taxon>Asterales</taxon>
        <taxon>Asteraceae</taxon>
        <taxon>Asteroideae</taxon>
        <taxon>Heliantheae alliance</taxon>
        <taxon>Millerieae</taxon>
        <taxon>Smallanthus</taxon>
    </lineage>
</organism>
<evidence type="ECO:0000313" key="2">
    <source>
        <dbReference type="Proteomes" id="UP001056120"/>
    </source>
</evidence>
<keyword evidence="2" id="KW-1185">Reference proteome</keyword>
<protein>
    <submittedName>
        <fullName evidence="1">Uncharacterized protein</fullName>
    </submittedName>
</protein>
<reference evidence="1 2" key="2">
    <citation type="journal article" date="2022" name="Mol. Ecol. Resour.">
        <title>The genomes of chicory, endive, great burdock and yacon provide insights into Asteraceae paleo-polyploidization history and plant inulin production.</title>
        <authorList>
            <person name="Fan W."/>
            <person name="Wang S."/>
            <person name="Wang H."/>
            <person name="Wang A."/>
            <person name="Jiang F."/>
            <person name="Liu H."/>
            <person name="Zhao H."/>
            <person name="Xu D."/>
            <person name="Zhang Y."/>
        </authorList>
    </citation>
    <scope>NUCLEOTIDE SEQUENCE [LARGE SCALE GENOMIC DNA]</scope>
    <source>
        <strain evidence="2">cv. Yunnan</strain>
        <tissue evidence="1">Leaves</tissue>
    </source>
</reference>
<name>A0ACB9K8G4_9ASTR</name>
<evidence type="ECO:0000313" key="1">
    <source>
        <dbReference type="EMBL" id="KAI3828572.1"/>
    </source>
</evidence>
<dbReference type="EMBL" id="CM042018">
    <property type="protein sequence ID" value="KAI3828572.1"/>
    <property type="molecule type" value="Genomic_DNA"/>
</dbReference>
<comment type="caution">
    <text evidence="1">The sequence shown here is derived from an EMBL/GenBank/DDBJ whole genome shotgun (WGS) entry which is preliminary data.</text>
</comment>
<sequence length="167" mass="19349">MKFPDLRRFRRCQMDPSPSIVDCRMKKPAVHQRDPDFWPLSGKPYFYVVLRNSHLGKTYRMTIPRNLAEKLPVARIRAKIVYRGKVWDLLYLGDQGITNCRLENQTWAKFVTDNNLEVGDACVFELMEGNSNSKSIKFKLQILKDEFPTELVEKAEGGNVNNPISID</sequence>
<dbReference type="Proteomes" id="UP001056120">
    <property type="component" value="Linkage Group LG01"/>
</dbReference>
<reference evidence="2" key="1">
    <citation type="journal article" date="2022" name="Mol. Ecol. Resour.">
        <title>The genomes of chicory, endive, great burdock and yacon provide insights into Asteraceae palaeo-polyploidization history and plant inulin production.</title>
        <authorList>
            <person name="Fan W."/>
            <person name="Wang S."/>
            <person name="Wang H."/>
            <person name="Wang A."/>
            <person name="Jiang F."/>
            <person name="Liu H."/>
            <person name="Zhao H."/>
            <person name="Xu D."/>
            <person name="Zhang Y."/>
        </authorList>
    </citation>
    <scope>NUCLEOTIDE SEQUENCE [LARGE SCALE GENOMIC DNA]</scope>
    <source>
        <strain evidence="2">cv. Yunnan</strain>
    </source>
</reference>
<accession>A0ACB9K8G4</accession>
<gene>
    <name evidence="1" type="ORF">L1987_02676</name>
</gene>